<dbReference type="InterPro" id="IPR008271">
    <property type="entry name" value="Ser/Thr_kinase_AS"/>
</dbReference>
<dbReference type="InterPro" id="IPR001245">
    <property type="entry name" value="Ser-Thr/Tyr_kinase_cat_dom"/>
</dbReference>
<dbReference type="Gene3D" id="1.10.510.10">
    <property type="entry name" value="Transferase(Phosphotransferase) domain 1"/>
    <property type="match status" value="1"/>
</dbReference>
<accession>A0ABR2LBB6</accession>
<reference evidence="12 13" key="1">
    <citation type="submission" date="2024-04" db="EMBL/GenBank/DDBJ databases">
        <title>Tritrichomonas musculus Genome.</title>
        <authorList>
            <person name="Alves-Ferreira E."/>
            <person name="Grigg M."/>
            <person name="Lorenzi H."/>
            <person name="Galac M."/>
        </authorList>
    </citation>
    <scope>NUCLEOTIDE SEQUENCE [LARGE SCALE GENOMIC DNA]</scope>
    <source>
        <strain evidence="12 13">EAF2021</strain>
    </source>
</reference>
<feature type="domain" description="Protein kinase" evidence="11">
    <location>
        <begin position="5"/>
        <end position="261"/>
    </location>
</feature>
<dbReference type="InterPro" id="IPR017441">
    <property type="entry name" value="Protein_kinase_ATP_BS"/>
</dbReference>
<dbReference type="EMBL" id="JAPFFF010000001">
    <property type="protein sequence ID" value="KAK8900643.1"/>
    <property type="molecule type" value="Genomic_DNA"/>
</dbReference>
<evidence type="ECO:0000256" key="6">
    <source>
        <dbReference type="ARBA" id="ARBA00022840"/>
    </source>
</evidence>
<comment type="caution">
    <text evidence="12">The sequence shown here is derived from an EMBL/GenBank/DDBJ whole genome shotgun (WGS) entry which is preliminary data.</text>
</comment>
<comment type="catalytic activity">
    <reaction evidence="8">
        <text>L-seryl-[protein] + ATP = O-phospho-L-seryl-[protein] + ADP + H(+)</text>
        <dbReference type="Rhea" id="RHEA:17989"/>
        <dbReference type="Rhea" id="RHEA-COMP:9863"/>
        <dbReference type="Rhea" id="RHEA-COMP:11604"/>
        <dbReference type="ChEBI" id="CHEBI:15378"/>
        <dbReference type="ChEBI" id="CHEBI:29999"/>
        <dbReference type="ChEBI" id="CHEBI:30616"/>
        <dbReference type="ChEBI" id="CHEBI:83421"/>
        <dbReference type="ChEBI" id="CHEBI:456216"/>
        <dbReference type="EC" id="2.7.11.1"/>
    </reaction>
</comment>
<dbReference type="EC" id="2.7.11.1" evidence="1"/>
<dbReference type="InterPro" id="IPR011009">
    <property type="entry name" value="Kinase-like_dom_sf"/>
</dbReference>
<organism evidence="12 13">
    <name type="scientific">Tritrichomonas musculus</name>
    <dbReference type="NCBI Taxonomy" id="1915356"/>
    <lineage>
        <taxon>Eukaryota</taxon>
        <taxon>Metamonada</taxon>
        <taxon>Parabasalia</taxon>
        <taxon>Tritrichomonadida</taxon>
        <taxon>Tritrichomonadidae</taxon>
        <taxon>Tritrichomonas</taxon>
    </lineage>
</organism>
<evidence type="ECO:0000256" key="3">
    <source>
        <dbReference type="ARBA" id="ARBA00022679"/>
    </source>
</evidence>
<comment type="similarity">
    <text evidence="10">Belongs to the protein kinase superfamily.</text>
</comment>
<dbReference type="Proteomes" id="UP001470230">
    <property type="component" value="Unassembled WGS sequence"/>
</dbReference>
<dbReference type="Pfam" id="PF00069">
    <property type="entry name" value="Pkinase"/>
    <property type="match status" value="1"/>
</dbReference>
<dbReference type="SMART" id="SM00220">
    <property type="entry name" value="S_TKc"/>
    <property type="match status" value="1"/>
</dbReference>
<evidence type="ECO:0000256" key="9">
    <source>
        <dbReference type="PROSITE-ProRule" id="PRU10141"/>
    </source>
</evidence>
<keyword evidence="13" id="KW-1185">Reference proteome</keyword>
<keyword evidence="3" id="KW-0808">Transferase</keyword>
<evidence type="ECO:0000256" key="8">
    <source>
        <dbReference type="ARBA" id="ARBA00048679"/>
    </source>
</evidence>
<feature type="binding site" evidence="9">
    <location>
        <position position="34"/>
    </location>
    <ligand>
        <name>ATP</name>
        <dbReference type="ChEBI" id="CHEBI:30616"/>
    </ligand>
</feature>
<dbReference type="PANTHER" id="PTHR44899:SF3">
    <property type="entry name" value="SERINE_THREONINE-PROTEIN KINASE NEK1"/>
    <property type="match status" value="1"/>
</dbReference>
<protein>
    <recommendedName>
        <fullName evidence="1">non-specific serine/threonine protein kinase</fullName>
        <ecNumber evidence="1">2.7.11.1</ecNumber>
    </recommendedName>
</protein>
<gene>
    <name evidence="12" type="ORF">M9Y10_002973</name>
</gene>
<comment type="catalytic activity">
    <reaction evidence="7">
        <text>L-threonyl-[protein] + ATP = O-phospho-L-threonyl-[protein] + ADP + H(+)</text>
        <dbReference type="Rhea" id="RHEA:46608"/>
        <dbReference type="Rhea" id="RHEA-COMP:11060"/>
        <dbReference type="Rhea" id="RHEA-COMP:11605"/>
        <dbReference type="ChEBI" id="CHEBI:15378"/>
        <dbReference type="ChEBI" id="CHEBI:30013"/>
        <dbReference type="ChEBI" id="CHEBI:30616"/>
        <dbReference type="ChEBI" id="CHEBI:61977"/>
        <dbReference type="ChEBI" id="CHEBI:456216"/>
        <dbReference type="EC" id="2.7.11.1"/>
    </reaction>
</comment>
<evidence type="ECO:0000256" key="2">
    <source>
        <dbReference type="ARBA" id="ARBA00022527"/>
    </source>
</evidence>
<evidence type="ECO:0000256" key="1">
    <source>
        <dbReference type="ARBA" id="ARBA00012513"/>
    </source>
</evidence>
<evidence type="ECO:0000256" key="4">
    <source>
        <dbReference type="ARBA" id="ARBA00022741"/>
    </source>
</evidence>
<evidence type="ECO:0000256" key="10">
    <source>
        <dbReference type="RuleBase" id="RU000304"/>
    </source>
</evidence>
<dbReference type="InterPro" id="IPR000719">
    <property type="entry name" value="Prot_kinase_dom"/>
</dbReference>
<dbReference type="SUPFAM" id="SSF56112">
    <property type="entry name" value="Protein kinase-like (PK-like)"/>
    <property type="match status" value="1"/>
</dbReference>
<sequence length="436" mass="50389">MLQKYKVIKELGQGGFGRALLVQSVENGAMRVAKEIDLTNRSREMKQNALHEAEILQTLKHTNIIRYRNFTKTPKKIFILMEYADGGDLDQLIKYHDKIKKRFSEDEILDIFVQICLGLKYLHDRKILHRDLKPQNVFLTKEHIVKLGDFGISKTLEHTNDVAKTMAGTPIFCSPEICMGKAYNSKSDMWSLGCILYELLTLHHAYSGKNMSEIAMKIITKSPSPMPIQYSTEIRQLVVRLLDKNPSKRPSINGIFKENLIRNKAIALLGKTLAKYELNHDVFHGIKPGETPVGEIDDIKLAIDRTFDQEHTAENAKIFNDMKEMCENLQNVLKKENLVEIPEDIEKLTMGEFYFMGRKLIMNNVKPEDPLTFKIEALRNFLEEMLGIDKFKELYFQALAISQNEYDNDQKIEKIAQADIYTFQLIMQLVAYENKF</sequence>
<dbReference type="PANTHER" id="PTHR44899">
    <property type="entry name" value="CAMK FAMILY PROTEIN KINASE"/>
    <property type="match status" value="1"/>
</dbReference>
<dbReference type="InterPro" id="IPR051131">
    <property type="entry name" value="NEK_Ser/Thr_kinase_NIMA"/>
</dbReference>
<evidence type="ECO:0000259" key="11">
    <source>
        <dbReference type="PROSITE" id="PS50011"/>
    </source>
</evidence>
<evidence type="ECO:0000313" key="13">
    <source>
        <dbReference type="Proteomes" id="UP001470230"/>
    </source>
</evidence>
<dbReference type="PROSITE" id="PS50011">
    <property type="entry name" value="PROTEIN_KINASE_DOM"/>
    <property type="match status" value="1"/>
</dbReference>
<dbReference type="CDD" id="cd08215">
    <property type="entry name" value="STKc_Nek"/>
    <property type="match status" value="1"/>
</dbReference>
<evidence type="ECO:0000256" key="5">
    <source>
        <dbReference type="ARBA" id="ARBA00022777"/>
    </source>
</evidence>
<evidence type="ECO:0000313" key="12">
    <source>
        <dbReference type="EMBL" id="KAK8900643.1"/>
    </source>
</evidence>
<keyword evidence="5" id="KW-0418">Kinase</keyword>
<keyword evidence="6 9" id="KW-0067">ATP-binding</keyword>
<dbReference type="PROSITE" id="PS00107">
    <property type="entry name" value="PROTEIN_KINASE_ATP"/>
    <property type="match status" value="1"/>
</dbReference>
<dbReference type="PRINTS" id="PR00109">
    <property type="entry name" value="TYRKINASE"/>
</dbReference>
<evidence type="ECO:0000256" key="7">
    <source>
        <dbReference type="ARBA" id="ARBA00047899"/>
    </source>
</evidence>
<keyword evidence="4 9" id="KW-0547">Nucleotide-binding</keyword>
<proteinExistence type="inferred from homology"/>
<name>A0ABR2LBB6_9EUKA</name>
<keyword evidence="2 10" id="KW-0723">Serine/threonine-protein kinase</keyword>
<dbReference type="PROSITE" id="PS00108">
    <property type="entry name" value="PROTEIN_KINASE_ST"/>
    <property type="match status" value="1"/>
</dbReference>